<evidence type="ECO:0000256" key="1">
    <source>
        <dbReference type="SAM" id="MobiDB-lite"/>
    </source>
</evidence>
<dbReference type="SUPFAM" id="SSF53335">
    <property type="entry name" value="S-adenosyl-L-methionine-dependent methyltransferases"/>
    <property type="match status" value="1"/>
</dbReference>
<gene>
    <name evidence="2" type="ORF">KL86APRO_20236</name>
</gene>
<dbReference type="InterPro" id="IPR029063">
    <property type="entry name" value="SAM-dependent_MTases_sf"/>
</dbReference>
<dbReference type="GO" id="GO:0008168">
    <property type="term" value="F:methyltransferase activity"/>
    <property type="evidence" value="ECO:0007669"/>
    <property type="project" value="UniProtKB-KW"/>
</dbReference>
<accession>A0A212KIT5</accession>
<feature type="region of interest" description="Disordered" evidence="1">
    <location>
        <begin position="1"/>
        <end position="27"/>
    </location>
</feature>
<dbReference type="NCBIfam" id="NF038261">
    <property type="entry name" value="rhodoquin_RquA"/>
    <property type="match status" value="1"/>
</dbReference>
<evidence type="ECO:0000313" key="2">
    <source>
        <dbReference type="EMBL" id="SBW11577.1"/>
    </source>
</evidence>
<reference evidence="2" key="1">
    <citation type="submission" date="2016-04" db="EMBL/GenBank/DDBJ databases">
        <authorList>
            <person name="Evans L.H."/>
            <person name="Alamgir A."/>
            <person name="Owens N."/>
            <person name="Weber N.D."/>
            <person name="Virtaneva K."/>
            <person name="Barbian K."/>
            <person name="Babar A."/>
            <person name="Rosenke K."/>
        </authorList>
    </citation>
    <scope>NUCLEOTIDE SEQUENCE</scope>
    <source>
        <strain evidence="2">86</strain>
    </source>
</reference>
<organism evidence="2">
    <name type="scientific">uncultured Alphaproteobacteria bacterium</name>
    <dbReference type="NCBI Taxonomy" id="91750"/>
    <lineage>
        <taxon>Bacteria</taxon>
        <taxon>Pseudomonadati</taxon>
        <taxon>Pseudomonadota</taxon>
        <taxon>Alphaproteobacteria</taxon>
        <taxon>environmental samples</taxon>
    </lineage>
</organism>
<protein>
    <submittedName>
        <fullName evidence="2">Putative methyltransferase</fullName>
    </submittedName>
</protein>
<dbReference type="Gene3D" id="3.40.50.150">
    <property type="entry name" value="Vaccinia Virus protein VP39"/>
    <property type="match status" value="1"/>
</dbReference>
<keyword evidence="2" id="KW-0489">Methyltransferase</keyword>
<proteinExistence type="predicted"/>
<dbReference type="EMBL" id="FLUO01000002">
    <property type="protein sequence ID" value="SBW11577.1"/>
    <property type="molecule type" value="Genomic_DNA"/>
</dbReference>
<dbReference type="AlphaFoldDB" id="A0A212KIT5"/>
<sequence length="256" mass="29701">MDARPLVTEAEFSLSETPTEAEREAHASRQRWRLPVPRYLKEVYTWAYVAPYVKRIFDHQWVPAVILWFQDQPLMRSVLAEIKPGDRVYMPASVYGTFCIDMSNKAAPGPVTISDISTIQLYGLRKKRRAFNLKNLLIRRANAADPIKGPYDVAVSFLLLHEVPEDYKTMIVNNLLDQVDLGGKAIFVDYHKMKWWQPLWPVMAFVAWSLEPFTFALWKNEIADYVTPDRRAKFEWTKTTSFGGLYQRVVAVRKAL</sequence>
<name>A0A212KIT5_9PROT</name>
<keyword evidence="2" id="KW-0808">Transferase</keyword>
<dbReference type="GO" id="GO:0032259">
    <property type="term" value="P:methylation"/>
    <property type="evidence" value="ECO:0007669"/>
    <property type="project" value="UniProtKB-KW"/>
</dbReference>